<dbReference type="InterPro" id="IPR025883">
    <property type="entry name" value="Cadherin-like_domain"/>
</dbReference>
<dbReference type="Pfam" id="PF12733">
    <property type="entry name" value="Cadherin-like"/>
    <property type="match status" value="2"/>
</dbReference>
<dbReference type="AlphaFoldDB" id="A0A1I1MTF9"/>
<feature type="repeat" description="Cell wall-binding" evidence="2">
    <location>
        <begin position="332"/>
        <end position="351"/>
    </location>
</feature>
<feature type="repeat" description="Cell wall-binding" evidence="2">
    <location>
        <begin position="292"/>
        <end position="311"/>
    </location>
</feature>
<dbReference type="Gene3D" id="2.10.270.10">
    <property type="entry name" value="Cholin Binding"/>
    <property type="match status" value="4"/>
</dbReference>
<keyword evidence="5" id="KW-1185">Reference proteome</keyword>
<evidence type="ECO:0000313" key="5">
    <source>
        <dbReference type="Proteomes" id="UP000199263"/>
    </source>
</evidence>
<dbReference type="PROSITE" id="PS51170">
    <property type="entry name" value="CW"/>
    <property type="match status" value="6"/>
</dbReference>
<gene>
    <name evidence="4" type="ORF">SAMN05421842_1116</name>
</gene>
<feature type="domain" description="Cadherin-like beta-sandwich-like" evidence="3">
    <location>
        <begin position="52"/>
        <end position="133"/>
    </location>
</feature>
<sequence>MNKSIKHILLGALVVGVFGVIEPAKYLSLTTTKTYAASRVYFKSVSLSDGCNINFSDDVYSYVLDVDKSLEEIIVRAKPEDSDDKVKINGEIVTEEDKYRKIVELKDGKNKIELEVRDDNSANTAIYTIYIYRGGKEALYLKDMMIDGNNIGFEKTKPFYNIEVDEDTSRALLNPVTEDDNYTVSVNGTELDPDNSLIKIRFSGIGKYIINVNVKDKETKREKAYILNMYVGIPISPDVSNSVNSVIKPNQWIVVNGRWRYNDSIGECLNNIWFYDKMYDRFFHFNKRGNMQTGWISDKGNWYFLASHGAMQTGWILDDNKWYYLNSYGVMQTGWVESNNKWYFLDSDGAMKTGWILDKGSWYISDYTGEMQTGWIIYKGDRYFLNSDGTMKTGWLKNGDDWYFFNDYGGMKSGEWVLNNGNWYYINYNGTMRTGGLNEGDRYYYLNDDGTMNTSTKIIDGHTYNFNEDGSVIF</sequence>
<evidence type="ECO:0000256" key="2">
    <source>
        <dbReference type="PROSITE-ProRule" id="PRU00591"/>
    </source>
</evidence>
<name>A0A1I1MTF9_9CLOT</name>
<feature type="repeat" description="Cell wall-binding" evidence="2">
    <location>
        <begin position="392"/>
        <end position="411"/>
    </location>
</feature>
<feature type="repeat" description="Cell wall-binding" evidence="2">
    <location>
        <begin position="413"/>
        <end position="432"/>
    </location>
</feature>
<dbReference type="InterPro" id="IPR018337">
    <property type="entry name" value="Cell_wall/Cho-bd_repeat"/>
</dbReference>
<feature type="domain" description="Cadherin-like beta-sandwich-like" evidence="3">
    <location>
        <begin position="150"/>
        <end position="230"/>
    </location>
</feature>
<feature type="repeat" description="Cell wall-binding" evidence="2">
    <location>
        <begin position="312"/>
        <end position="331"/>
    </location>
</feature>
<dbReference type="EMBL" id="FOMG01000011">
    <property type="protein sequence ID" value="SFC84860.1"/>
    <property type="molecule type" value="Genomic_DNA"/>
</dbReference>
<dbReference type="Pfam" id="PF01473">
    <property type="entry name" value="Choline_bind_1"/>
    <property type="match status" value="3"/>
</dbReference>
<proteinExistence type="predicted"/>
<accession>A0A1I1MTF9</accession>
<dbReference type="OrthoDB" id="9783374at2"/>
<evidence type="ECO:0000259" key="3">
    <source>
        <dbReference type="Pfam" id="PF12733"/>
    </source>
</evidence>
<protein>
    <submittedName>
        <fullName evidence="4">Glucan-binding domain-containing protein (YG repeat)</fullName>
    </submittedName>
</protein>
<dbReference type="STRING" id="119641.SAMN05421842_1116"/>
<evidence type="ECO:0000313" key="4">
    <source>
        <dbReference type="EMBL" id="SFC84860.1"/>
    </source>
</evidence>
<dbReference type="SUPFAM" id="SSF69360">
    <property type="entry name" value="Cell wall binding repeat"/>
    <property type="match status" value="2"/>
</dbReference>
<dbReference type="RefSeq" id="WP_090090956.1">
    <property type="nucleotide sequence ID" value="NZ_FOMG01000011.1"/>
</dbReference>
<dbReference type="Pfam" id="PF19127">
    <property type="entry name" value="Choline_bind_3"/>
    <property type="match status" value="2"/>
</dbReference>
<reference evidence="4 5" key="1">
    <citation type="submission" date="2016-10" db="EMBL/GenBank/DDBJ databases">
        <authorList>
            <person name="de Groot N.N."/>
        </authorList>
    </citation>
    <scope>NUCLEOTIDE SEQUENCE [LARGE SCALE GENOMIC DNA]</scope>
    <source>
        <strain evidence="4 5">DSM 12992</strain>
    </source>
</reference>
<organism evidence="4 5">
    <name type="scientific">Clostridium uliginosum</name>
    <dbReference type="NCBI Taxonomy" id="119641"/>
    <lineage>
        <taxon>Bacteria</taxon>
        <taxon>Bacillati</taxon>
        <taxon>Bacillota</taxon>
        <taxon>Clostridia</taxon>
        <taxon>Eubacteriales</taxon>
        <taxon>Clostridiaceae</taxon>
        <taxon>Clostridium</taxon>
    </lineage>
</organism>
<dbReference type="Proteomes" id="UP000199263">
    <property type="component" value="Unassembled WGS sequence"/>
</dbReference>
<evidence type="ECO:0000256" key="1">
    <source>
        <dbReference type="ARBA" id="ARBA00022737"/>
    </source>
</evidence>
<keyword evidence="1" id="KW-0677">Repeat</keyword>
<feature type="repeat" description="Cell wall-binding" evidence="2">
    <location>
        <begin position="372"/>
        <end position="391"/>
    </location>
</feature>